<feature type="region of interest" description="Disordered" evidence="1">
    <location>
        <begin position="343"/>
        <end position="408"/>
    </location>
</feature>
<keyword evidence="3" id="KW-1185">Reference proteome</keyword>
<evidence type="ECO:0000313" key="3">
    <source>
        <dbReference type="Proteomes" id="UP001363151"/>
    </source>
</evidence>
<feature type="region of interest" description="Disordered" evidence="1">
    <location>
        <begin position="119"/>
        <end position="304"/>
    </location>
</feature>
<feature type="compositionally biased region" description="Basic residues" evidence="1">
    <location>
        <begin position="129"/>
        <end position="139"/>
    </location>
</feature>
<feature type="region of interest" description="Disordered" evidence="1">
    <location>
        <begin position="63"/>
        <end position="85"/>
    </location>
</feature>
<feature type="compositionally biased region" description="Acidic residues" evidence="1">
    <location>
        <begin position="156"/>
        <end position="170"/>
    </location>
</feature>
<evidence type="ECO:0008006" key="4">
    <source>
        <dbReference type="Google" id="ProtNLM"/>
    </source>
</evidence>
<evidence type="ECO:0000256" key="1">
    <source>
        <dbReference type="SAM" id="MobiDB-lite"/>
    </source>
</evidence>
<organism evidence="2 3">
    <name type="scientific">Aureococcus anophagefferens</name>
    <name type="common">Harmful bloom alga</name>
    <dbReference type="NCBI Taxonomy" id="44056"/>
    <lineage>
        <taxon>Eukaryota</taxon>
        <taxon>Sar</taxon>
        <taxon>Stramenopiles</taxon>
        <taxon>Ochrophyta</taxon>
        <taxon>Pelagophyceae</taxon>
        <taxon>Pelagomonadales</taxon>
        <taxon>Pelagomonadaceae</taxon>
        <taxon>Aureococcus</taxon>
    </lineage>
</organism>
<accession>A0ABR1FLM9</accession>
<feature type="compositionally biased region" description="Low complexity" evidence="1">
    <location>
        <begin position="389"/>
        <end position="398"/>
    </location>
</feature>
<proteinExistence type="predicted"/>
<dbReference type="EMBL" id="JBBJCI010000364">
    <property type="protein sequence ID" value="KAK7233092.1"/>
    <property type="molecule type" value="Genomic_DNA"/>
</dbReference>
<feature type="compositionally biased region" description="Pro residues" evidence="1">
    <location>
        <begin position="144"/>
        <end position="155"/>
    </location>
</feature>
<evidence type="ECO:0000313" key="2">
    <source>
        <dbReference type="EMBL" id="KAK7233092.1"/>
    </source>
</evidence>
<comment type="caution">
    <text evidence="2">The sequence shown here is derived from an EMBL/GenBank/DDBJ whole genome shotgun (WGS) entry which is preliminary data.</text>
</comment>
<reference evidence="2 3" key="1">
    <citation type="submission" date="2024-03" db="EMBL/GenBank/DDBJ databases">
        <title>Aureococcus anophagefferens CCMP1851 and Kratosvirus quantuckense: Draft genome of a second virus-susceptible host strain in the model system.</title>
        <authorList>
            <person name="Chase E."/>
            <person name="Truchon A.R."/>
            <person name="Schepens W."/>
            <person name="Wilhelm S.W."/>
        </authorList>
    </citation>
    <scope>NUCLEOTIDE SEQUENCE [LARGE SCALE GENOMIC DNA]</scope>
    <source>
        <strain evidence="2 3">CCMP1851</strain>
    </source>
</reference>
<protein>
    <recommendedName>
        <fullName evidence="4">Tudor domain-containing protein</fullName>
    </recommendedName>
</protein>
<feature type="compositionally biased region" description="Basic and acidic residues" evidence="1">
    <location>
        <begin position="240"/>
        <end position="250"/>
    </location>
</feature>
<name>A0ABR1FLM9_AURAN</name>
<sequence length="498" mass="53187">MLQCVGAAAFCRRRASWIVSNEDTPWRQPPAEPCDEVPDVDLGVRATYASDGDRFTKLVNARCDPPTPYPTAYSTGPPPGRDEAAKPFATLDAYLSRGPPAPAPAAAPVWRPRYEKIQIVRDQSPTGPPKKRTPKKKAPSPRAEAPPAPAPPAVPPEEEDVPPEEEDDDVAAPKTRDEVQAEQNTAFWQERMWEALANGRAQRFQGPNASPSPAKGRKKKAASAKTKTPARAEEPEEPELECRPKPKAAADEPAAAADEPAAPVAEEPAVVAESPAAAADEPAAAPDAPAAAPPSAESDALAEVSRELLRSQLAAADAPADDEEATDVAAKAARDVYGAAVDAWKPKGKGSLKKELAEAAKPPTPTHKGRPPNVTARDEAPPSKKRAAPEPAAADYAPGSRVWSDFDPGPDGQEWFAGTVVNVSGKNLTVVWDDGVDLITTRAYVRADRGGLPLGVDVRESTLKLRKPNKEARRKLDYLLPKARTSLLPLKKKRRELL</sequence>
<gene>
    <name evidence="2" type="ORF">SO694_00039218</name>
</gene>
<feature type="compositionally biased region" description="Low complexity" evidence="1">
    <location>
        <begin position="251"/>
        <end position="299"/>
    </location>
</feature>
<dbReference type="Proteomes" id="UP001363151">
    <property type="component" value="Unassembled WGS sequence"/>
</dbReference>